<dbReference type="STRING" id="282301.A0A267GWS6"/>
<feature type="region of interest" description="Disordered" evidence="1">
    <location>
        <begin position="218"/>
        <end position="261"/>
    </location>
</feature>
<sequence length="398" mass="42265">MADSRHAYAAPVSARGPSPGAAAQFRLVAPGTGLAPSPSSPMPQPAYVGGPGYAQAGFGGFRYPQPVQPSNYVIVQPPQHHIPHQPHPHQQYQYVQRHQFPPAALQRLPPTPPPPAPPPAPTPSELSESAARCSGFFGALLRRSRTAGSSDEDDERWRRISGLVRGLISERIDAAYFVSQLKVALNSKQDSNQLMDFFCQHLPEYRRALRQGRVRLEGLAPLPPPPASRLPPPAPPLSPPATKPPPAPPLTPPPPQPRSAAASVFCPAALRLRLQDAARTRGLPDAAESAAALLAAAVERRLLDLLEGAAAAAEHRLEPASASASATAPGSLAVVAFTEGGRRGLRWRRHDRAFAAAAGDSAESPQAPPLRVGLADLARALASDRSREARKFLFKAAK</sequence>
<comment type="caution">
    <text evidence="2">The sequence shown here is derived from an EMBL/GenBank/DDBJ whole genome shotgun (WGS) entry which is preliminary data.</text>
</comment>
<dbReference type="Gene3D" id="1.20.120.1110">
    <property type="entry name" value="TAFH/NHR1 domain"/>
    <property type="match status" value="1"/>
</dbReference>
<evidence type="ECO:0008006" key="4">
    <source>
        <dbReference type="Google" id="ProtNLM"/>
    </source>
</evidence>
<name>A0A267GWS6_9PLAT</name>
<dbReference type="AlphaFoldDB" id="A0A267GWS6"/>
<keyword evidence="3" id="KW-1185">Reference proteome</keyword>
<feature type="compositionally biased region" description="Pro residues" evidence="1">
    <location>
        <begin position="109"/>
        <end position="122"/>
    </location>
</feature>
<dbReference type="Proteomes" id="UP000215902">
    <property type="component" value="Unassembled WGS sequence"/>
</dbReference>
<evidence type="ECO:0000256" key="1">
    <source>
        <dbReference type="SAM" id="MobiDB-lite"/>
    </source>
</evidence>
<dbReference type="InterPro" id="IPR037249">
    <property type="entry name" value="TAFH/NHR1_dom_sf"/>
</dbReference>
<reference evidence="2 3" key="1">
    <citation type="submission" date="2017-06" db="EMBL/GenBank/DDBJ databases">
        <title>A platform for efficient transgenesis in Macrostomum lignano, a flatworm model organism for stem cell research.</title>
        <authorList>
            <person name="Berezikov E."/>
        </authorList>
    </citation>
    <scope>NUCLEOTIDE SEQUENCE [LARGE SCALE GENOMIC DNA]</scope>
    <source>
        <strain evidence="2">DV1</strain>
        <tissue evidence="2">Whole organism</tissue>
    </source>
</reference>
<gene>
    <name evidence="2" type="ORF">BOX15_Mlig020863g1</name>
</gene>
<protein>
    <recommendedName>
        <fullName evidence="4">TAFH domain-containing protein</fullName>
    </recommendedName>
</protein>
<proteinExistence type="predicted"/>
<evidence type="ECO:0000313" key="3">
    <source>
        <dbReference type="Proteomes" id="UP000215902"/>
    </source>
</evidence>
<organism evidence="2 3">
    <name type="scientific">Macrostomum lignano</name>
    <dbReference type="NCBI Taxonomy" id="282301"/>
    <lineage>
        <taxon>Eukaryota</taxon>
        <taxon>Metazoa</taxon>
        <taxon>Spiralia</taxon>
        <taxon>Lophotrochozoa</taxon>
        <taxon>Platyhelminthes</taxon>
        <taxon>Rhabditophora</taxon>
        <taxon>Macrostomorpha</taxon>
        <taxon>Macrostomida</taxon>
        <taxon>Macrostomidae</taxon>
        <taxon>Macrostomum</taxon>
    </lineage>
</organism>
<feature type="region of interest" description="Disordered" evidence="1">
    <location>
        <begin position="1"/>
        <end position="20"/>
    </location>
</feature>
<dbReference type="OrthoDB" id="21060at2759"/>
<accession>A0A267GWS6</accession>
<feature type="compositionally biased region" description="Pro residues" evidence="1">
    <location>
        <begin position="221"/>
        <end position="257"/>
    </location>
</feature>
<evidence type="ECO:0000313" key="2">
    <source>
        <dbReference type="EMBL" id="PAA89762.1"/>
    </source>
</evidence>
<dbReference type="EMBL" id="NIVC01000140">
    <property type="protein sequence ID" value="PAA89762.1"/>
    <property type="molecule type" value="Genomic_DNA"/>
</dbReference>
<dbReference type="GO" id="GO:0006351">
    <property type="term" value="P:DNA-templated transcription"/>
    <property type="evidence" value="ECO:0007669"/>
    <property type="project" value="InterPro"/>
</dbReference>
<feature type="region of interest" description="Disordered" evidence="1">
    <location>
        <begin position="104"/>
        <end position="128"/>
    </location>
</feature>
<dbReference type="SUPFAM" id="SSF158553">
    <property type="entry name" value="TAFH domain-like"/>
    <property type="match status" value="1"/>
</dbReference>